<name>A0AAV7EPT7_ARIFI</name>
<evidence type="ECO:0000256" key="1">
    <source>
        <dbReference type="SAM" id="MobiDB-lite"/>
    </source>
</evidence>
<feature type="region of interest" description="Disordered" evidence="1">
    <location>
        <begin position="44"/>
        <end position="64"/>
    </location>
</feature>
<organism evidence="2 3">
    <name type="scientific">Aristolochia fimbriata</name>
    <name type="common">White veined hardy Dutchman's pipe vine</name>
    <dbReference type="NCBI Taxonomy" id="158543"/>
    <lineage>
        <taxon>Eukaryota</taxon>
        <taxon>Viridiplantae</taxon>
        <taxon>Streptophyta</taxon>
        <taxon>Embryophyta</taxon>
        <taxon>Tracheophyta</taxon>
        <taxon>Spermatophyta</taxon>
        <taxon>Magnoliopsida</taxon>
        <taxon>Magnoliidae</taxon>
        <taxon>Piperales</taxon>
        <taxon>Aristolochiaceae</taxon>
        <taxon>Aristolochia</taxon>
    </lineage>
</organism>
<protein>
    <submittedName>
        <fullName evidence="2">Uncharacterized protein</fullName>
    </submittedName>
</protein>
<sequence>MQLPQQQLFQQFISVVLINGSQTETERGSCNKLNNRDRCSEGSVLDSLKHESGRKQREKDVAGANGRQRGLWAFLAAALPTLAEAEAEAAAEAETWASLHHIGCRS</sequence>
<evidence type="ECO:0000313" key="2">
    <source>
        <dbReference type="EMBL" id="KAG9450599.1"/>
    </source>
</evidence>
<evidence type="ECO:0000313" key="3">
    <source>
        <dbReference type="Proteomes" id="UP000825729"/>
    </source>
</evidence>
<dbReference type="EMBL" id="JAINDJ010000004">
    <property type="protein sequence ID" value="KAG9450599.1"/>
    <property type="molecule type" value="Genomic_DNA"/>
</dbReference>
<comment type="caution">
    <text evidence="2">The sequence shown here is derived from an EMBL/GenBank/DDBJ whole genome shotgun (WGS) entry which is preliminary data.</text>
</comment>
<proteinExistence type="predicted"/>
<dbReference type="Proteomes" id="UP000825729">
    <property type="component" value="Unassembled WGS sequence"/>
</dbReference>
<gene>
    <name evidence="2" type="ORF">H6P81_010564</name>
</gene>
<accession>A0AAV7EPT7</accession>
<feature type="compositionally biased region" description="Basic and acidic residues" evidence="1">
    <location>
        <begin position="47"/>
        <end position="61"/>
    </location>
</feature>
<reference evidence="2 3" key="1">
    <citation type="submission" date="2021-07" db="EMBL/GenBank/DDBJ databases">
        <title>The Aristolochia fimbriata genome: insights into angiosperm evolution, floral development and chemical biosynthesis.</title>
        <authorList>
            <person name="Jiao Y."/>
        </authorList>
    </citation>
    <scope>NUCLEOTIDE SEQUENCE [LARGE SCALE GENOMIC DNA]</scope>
    <source>
        <strain evidence="2">IBCAS-2021</strain>
        <tissue evidence="2">Leaf</tissue>
    </source>
</reference>
<keyword evidence="3" id="KW-1185">Reference proteome</keyword>
<dbReference type="AlphaFoldDB" id="A0AAV7EPT7"/>